<evidence type="ECO:0000256" key="2">
    <source>
        <dbReference type="SAM" id="MobiDB-lite"/>
    </source>
</evidence>
<evidence type="ECO:0000313" key="4">
    <source>
        <dbReference type="RefSeq" id="XP_013393550.1"/>
    </source>
</evidence>
<feature type="coiled-coil region" evidence="1">
    <location>
        <begin position="1036"/>
        <end position="1063"/>
    </location>
</feature>
<keyword evidence="1" id="KW-0175">Coiled coil</keyword>
<dbReference type="RefSeq" id="XP_013393550.1">
    <property type="nucleotide sequence ID" value="XM_013538096.1"/>
</dbReference>
<feature type="coiled-coil region" evidence="1">
    <location>
        <begin position="659"/>
        <end position="714"/>
    </location>
</feature>
<feature type="compositionally biased region" description="Polar residues" evidence="2">
    <location>
        <begin position="1123"/>
        <end position="1138"/>
    </location>
</feature>
<dbReference type="GeneID" id="106161216"/>
<dbReference type="KEGG" id="lak:106161216"/>
<feature type="compositionally biased region" description="Basic and acidic residues" evidence="2">
    <location>
        <begin position="1109"/>
        <end position="1122"/>
    </location>
</feature>
<reference evidence="4 5" key="1">
    <citation type="submission" date="2025-04" db="UniProtKB">
        <authorList>
            <consortium name="RefSeq"/>
        </authorList>
    </citation>
    <scope>IDENTIFICATION</scope>
    <source>
        <tissue evidence="4 5">Gonads</tissue>
    </source>
</reference>
<organism evidence="3 4">
    <name type="scientific">Lingula anatina</name>
    <name type="common">Brachiopod</name>
    <name type="synonym">Lingula unguis</name>
    <dbReference type="NCBI Taxonomy" id="7574"/>
    <lineage>
        <taxon>Eukaryota</taxon>
        <taxon>Metazoa</taxon>
        <taxon>Spiralia</taxon>
        <taxon>Lophotrochozoa</taxon>
        <taxon>Brachiopoda</taxon>
        <taxon>Linguliformea</taxon>
        <taxon>Lingulata</taxon>
        <taxon>Lingulida</taxon>
        <taxon>Linguloidea</taxon>
        <taxon>Lingulidae</taxon>
        <taxon>Lingula</taxon>
    </lineage>
</organism>
<feature type="coiled-coil region" evidence="1">
    <location>
        <begin position="747"/>
        <end position="992"/>
    </location>
</feature>
<gene>
    <name evidence="4 5" type="primary">LOC106161216</name>
</gene>
<dbReference type="PANTHER" id="PTHR35352:SF1">
    <property type="entry name" value="COILED-COIL DOMAIN-CONTAINING PROTEIN 150"/>
    <property type="match status" value="1"/>
</dbReference>
<sequence>MSYAAIPPMPLAHDSPPQQTLDVLSQRLQAAEEDAKGLVSVLREMGMNPNPNRDHRGERVSPYTPRMADPDILHRNYETLVSRVCKLESIIQSLRLNICTLQAEVDLRKKETIVTEEKLAQLNEVNERELKKLNRDLGRCRKELKEDKEARLQAEEEVRRLQEALEVATSTRADTANKVEDLKSTKQKLSRQLAGLREELAREQNLRSSLEESHNTLLSRIHQLEEVVEAERGEVKTLSTDCSVLRQDGARARQRAQEDHQARIQLEEQLKLYSIELESKKAKIQALENEKGLMVGEMEKIKIGYADLNKQLEGMQQLFDDHRDTHIQLEQENSQLHKALISASEEAANLREQFEQQIQTEREEWEEKFKDQSEVVFVKEELRKERKEKEELEGRNEQLRNQNKELKNDLDQQAKIAEEEMKKLQGKMENLQKTLDSLENEKDGVLKDKENLLEEVNQAVDGMAEERTRLQAELQQAHLEIKTLTQASHQLEQENTRLMERMGAVEQQQQAQHQVDHVIAEMTEQKNKLAYEKGKLQSKLEQLQRDMESLSGSKAELAQLRKINQALEGKYTKAQNDLGNCKISLQRLESQLKQVSAVGQRKEEDFALAIQARDEAMKETQRLAAHIQALEERERQKGYSFQQSLSDAKEDNKKIAATLESVVASHSQLQRAMEHLQTELGKKDTQIVQLRKERSQVQQAMHGMQKEVETLQARLIAMETLESNEIGPLREALEKCKNDNIKMANSLDGLLSSNGKLQSTVERLQNEVEKKNYLMEQLKEARGQELEERKQEVQSYEERLDNMRQQLRQERDKAVKKTNKDITEVRKQNEELVSKNGELSRANHELRHRATELEHQVKEQKEKISRHRSQIEHLHKLRQEQEETISKLRVIADEVKELERMRDEYAKKNEEQVNVVQSFMSQIASLQAEIRGLSEAQLETSQVLEDQEYKLQSERKQREELHRKYREARKREQELEELRRKTEEKLMEANDESMQISHSLQDAHEWFKSKFEKLQSELVKSRQSQAQMEQAALEQRMMVEEERQRAQEIAEEARRMLKASRQTVTKLADYAEMGQQETRQALGTMQAQLQAERDHARYMGRKYNQLKESSSRQVEDLVREFDSVQSRSHPPTWTPYGS</sequence>
<dbReference type="Proteomes" id="UP000085678">
    <property type="component" value="Unplaced"/>
</dbReference>
<feature type="region of interest" description="Disordered" evidence="2">
    <location>
        <begin position="1103"/>
        <end position="1138"/>
    </location>
</feature>
<evidence type="ECO:0000313" key="5">
    <source>
        <dbReference type="RefSeq" id="XP_013393551.1"/>
    </source>
</evidence>
<dbReference type="Gene3D" id="1.10.287.1490">
    <property type="match status" value="1"/>
</dbReference>
<name>A0A1S3I5J2_LINAN</name>
<dbReference type="OrthoDB" id="416454at2759"/>
<proteinExistence type="predicted"/>
<feature type="region of interest" description="Disordered" evidence="2">
    <location>
        <begin position="45"/>
        <end position="67"/>
    </location>
</feature>
<feature type="coiled-coil region" evidence="1">
    <location>
        <begin position="116"/>
        <end position="633"/>
    </location>
</feature>
<dbReference type="InterPro" id="IPR038807">
    <property type="entry name" value="CCDC150"/>
</dbReference>
<accession>A0A1S3I5J2</accession>
<dbReference type="STRING" id="7574.A0A1S3I5J2"/>
<dbReference type="PANTHER" id="PTHR35352">
    <property type="entry name" value="COILED-COIL DOMAIN-CONTAINING PROTEIN 150"/>
    <property type="match status" value="1"/>
</dbReference>
<protein>
    <submittedName>
        <fullName evidence="4 5">Coiled-coil domain-containing protein 150</fullName>
    </submittedName>
</protein>
<dbReference type="RefSeq" id="XP_013393551.1">
    <property type="nucleotide sequence ID" value="XM_013538097.1"/>
</dbReference>
<dbReference type="AlphaFoldDB" id="A0A1S3I5J2"/>
<keyword evidence="3" id="KW-1185">Reference proteome</keyword>
<evidence type="ECO:0000313" key="3">
    <source>
        <dbReference type="Proteomes" id="UP000085678"/>
    </source>
</evidence>
<evidence type="ECO:0000256" key="1">
    <source>
        <dbReference type="SAM" id="Coils"/>
    </source>
</evidence>